<organism evidence="1 2">
    <name type="scientific">Entomophthora muscae</name>
    <dbReference type="NCBI Taxonomy" id="34485"/>
    <lineage>
        <taxon>Eukaryota</taxon>
        <taxon>Fungi</taxon>
        <taxon>Fungi incertae sedis</taxon>
        <taxon>Zoopagomycota</taxon>
        <taxon>Entomophthoromycotina</taxon>
        <taxon>Entomophthoromycetes</taxon>
        <taxon>Entomophthorales</taxon>
        <taxon>Entomophthoraceae</taxon>
        <taxon>Entomophthora</taxon>
    </lineage>
</organism>
<name>A0ACC2TMN8_9FUNG</name>
<gene>
    <name evidence="1" type="ORF">DSO57_1030350</name>
</gene>
<dbReference type="EMBL" id="QTSX02002337">
    <property type="protein sequence ID" value="KAJ9075999.1"/>
    <property type="molecule type" value="Genomic_DNA"/>
</dbReference>
<evidence type="ECO:0000313" key="1">
    <source>
        <dbReference type="EMBL" id="KAJ9075999.1"/>
    </source>
</evidence>
<evidence type="ECO:0000313" key="2">
    <source>
        <dbReference type="Proteomes" id="UP001165960"/>
    </source>
</evidence>
<protein>
    <submittedName>
        <fullName evidence="1">Uncharacterized protein</fullName>
    </submittedName>
</protein>
<accession>A0ACC2TMN8</accession>
<reference evidence="1" key="1">
    <citation type="submission" date="2022-04" db="EMBL/GenBank/DDBJ databases">
        <title>Genome of the entomopathogenic fungus Entomophthora muscae.</title>
        <authorList>
            <person name="Elya C."/>
            <person name="Lovett B.R."/>
            <person name="Lee E."/>
            <person name="Macias A.M."/>
            <person name="Hajek A.E."/>
            <person name="De Bivort B.L."/>
            <person name="Kasson M.T."/>
            <person name="De Fine Licht H.H."/>
            <person name="Stajich J.E."/>
        </authorList>
    </citation>
    <scope>NUCLEOTIDE SEQUENCE</scope>
    <source>
        <strain evidence="1">Berkeley</strain>
    </source>
</reference>
<comment type="caution">
    <text evidence="1">The sequence shown here is derived from an EMBL/GenBank/DDBJ whole genome shotgun (WGS) entry which is preliminary data.</text>
</comment>
<proteinExistence type="predicted"/>
<keyword evidence="2" id="KW-1185">Reference proteome</keyword>
<dbReference type="Proteomes" id="UP001165960">
    <property type="component" value="Unassembled WGS sequence"/>
</dbReference>
<sequence>MNIYLLLGLAAVSTAFLWELWDATVGMLIRGPDPRFQTLKVGQNPFGKWYSLPGDTVWAGSGEFGSAHFYTPANHRKVQVVDFGHEQRRVQEVSRSLYVTDDGLKFASPNLIVYSEYNVTTIPIMGDAVFVNNLMDSNLIHSVASPIQTFRPCAGSRFLVRSFGSWVTHFRQYDIYLQLDVIEQTLNLSRHTSAKKYLLPILLETGKCDTFVGPA</sequence>